<evidence type="ECO:0000256" key="1">
    <source>
        <dbReference type="ARBA" id="ARBA00004141"/>
    </source>
</evidence>
<dbReference type="EMBL" id="PJQD01000085">
    <property type="protein sequence ID" value="POY71468.1"/>
    <property type="molecule type" value="Genomic_DNA"/>
</dbReference>
<comment type="subcellular location">
    <subcellularLocation>
        <location evidence="1">Membrane</location>
        <topology evidence="1">Multi-pass membrane protein</topology>
    </subcellularLocation>
</comment>
<dbReference type="AlphaFoldDB" id="A0A2S5B3V5"/>
<feature type="compositionally biased region" description="Low complexity" evidence="5">
    <location>
        <begin position="164"/>
        <end position="181"/>
    </location>
</feature>
<proteinExistence type="predicted"/>
<accession>A0A2S5B3V5</accession>
<evidence type="ECO:0000256" key="4">
    <source>
        <dbReference type="ARBA" id="ARBA00023136"/>
    </source>
</evidence>
<evidence type="ECO:0000259" key="7">
    <source>
        <dbReference type="PROSITE" id="PS50042"/>
    </source>
</evidence>
<feature type="transmembrane region" description="Helical" evidence="6">
    <location>
        <begin position="690"/>
        <end position="710"/>
    </location>
</feature>
<dbReference type="Proteomes" id="UP000237144">
    <property type="component" value="Unassembled WGS sequence"/>
</dbReference>
<feature type="compositionally biased region" description="Pro residues" evidence="5">
    <location>
        <begin position="1"/>
        <end position="13"/>
    </location>
</feature>
<evidence type="ECO:0000313" key="10">
    <source>
        <dbReference type="Proteomes" id="UP000237144"/>
    </source>
</evidence>
<dbReference type="CDD" id="cd07042">
    <property type="entry name" value="STAS_SulP_like_sulfate_transporter"/>
    <property type="match status" value="1"/>
</dbReference>
<feature type="transmembrane region" description="Helical" evidence="6">
    <location>
        <begin position="747"/>
        <end position="765"/>
    </location>
</feature>
<dbReference type="InterPro" id="IPR036513">
    <property type="entry name" value="STAS_dom_sf"/>
</dbReference>
<dbReference type="PANTHER" id="PTHR43310">
    <property type="entry name" value="SULFATE TRANSPORTER YBAR-RELATED"/>
    <property type="match status" value="1"/>
</dbReference>
<dbReference type="Pfam" id="PF00027">
    <property type="entry name" value="cNMP_binding"/>
    <property type="match status" value="1"/>
</dbReference>
<feature type="transmembrane region" description="Helical" evidence="6">
    <location>
        <begin position="485"/>
        <end position="510"/>
    </location>
</feature>
<keyword evidence="10" id="KW-1185">Reference proteome</keyword>
<feature type="transmembrane region" description="Helical" evidence="6">
    <location>
        <begin position="560"/>
        <end position="582"/>
    </location>
</feature>
<feature type="region of interest" description="Disordered" evidence="5">
    <location>
        <begin position="121"/>
        <end position="362"/>
    </location>
</feature>
<dbReference type="PANTHER" id="PTHR43310:SF4">
    <property type="entry name" value="AFR304WP"/>
    <property type="match status" value="1"/>
</dbReference>
<dbReference type="Gene3D" id="2.60.120.10">
    <property type="entry name" value="Jelly Rolls"/>
    <property type="match status" value="1"/>
</dbReference>
<evidence type="ECO:0000313" key="9">
    <source>
        <dbReference type="EMBL" id="POY71468.1"/>
    </source>
</evidence>
<reference evidence="9 10" key="1">
    <citation type="journal article" date="2018" name="Front. Microbiol.">
        <title>Prospects for Fungal Bioremediation of Acidic Radioactive Waste Sites: Characterization and Genome Sequence of Rhodotorula taiwanensis MD1149.</title>
        <authorList>
            <person name="Tkavc R."/>
            <person name="Matrosova V.Y."/>
            <person name="Grichenko O.E."/>
            <person name="Gostincar C."/>
            <person name="Volpe R.P."/>
            <person name="Klimenkova P."/>
            <person name="Gaidamakova E.K."/>
            <person name="Zhou C.E."/>
            <person name="Stewart B.J."/>
            <person name="Lyman M.G."/>
            <person name="Malfatti S.A."/>
            <person name="Rubinfeld B."/>
            <person name="Courtot M."/>
            <person name="Singh J."/>
            <person name="Dalgard C.L."/>
            <person name="Hamilton T."/>
            <person name="Frey K.G."/>
            <person name="Gunde-Cimerman N."/>
            <person name="Dugan L."/>
            <person name="Daly M.J."/>
        </authorList>
    </citation>
    <scope>NUCLEOTIDE SEQUENCE [LARGE SCALE GENOMIC DNA]</scope>
    <source>
        <strain evidence="9 10">MD1149</strain>
    </source>
</reference>
<feature type="transmembrane region" description="Helical" evidence="6">
    <location>
        <begin position="522"/>
        <end position="540"/>
    </location>
</feature>
<feature type="domain" description="Cyclic nucleotide-binding" evidence="7">
    <location>
        <begin position="1058"/>
        <end position="1178"/>
    </location>
</feature>
<evidence type="ECO:0008006" key="11">
    <source>
        <dbReference type="Google" id="ProtNLM"/>
    </source>
</evidence>
<keyword evidence="2 6" id="KW-0812">Transmembrane</keyword>
<feature type="compositionally biased region" description="Low complexity" evidence="5">
    <location>
        <begin position="14"/>
        <end position="27"/>
    </location>
</feature>
<sequence>MADPPSVPTPAAAPPSVAASMPSPQQSTSAVEIGRRRSLSRSSQRSGLRSSIGGKVVVPIYSASAIATAAPPGPISESALSDSDAGSLEELGWRARIGSFTATREEIRDGSARLASLSLADSSGFPVSPSRPASHDVNGSTSSPGPTPLHVPSDLPPLPPASAPVPSTTSIPVSASTTSSAQAPYASQLAQALAEQPTHSTVTGRGRLSPILSASHSPTSLRERESYEDEEATPTQAELPLPDVPAISVQTADSGPNSLEDRTPTPAGPLLERATSQDRHSSHLKPSVPLGDETAPSDNEEDEGSSDEDGSEDAFARHGSEHGFGARRRPSSARTAVAAPTERTPLLGAGSDAKIAQGTEPERPDLLERVGVRSVARRLRKQAREITVQDVKATGKIAVGSIPANILDALSYGLITYPASVPAFANFGGIGYSQFFVSCIVAQLVFSGGGSIFDGGNGSMMIEVVPFYHAMVTNLQHHISDDETLVATTMFAFAMSTVLTGLAFGTLGYFKLGRLSEFFPRHILVGTIGGVGAFLIVTGLEVSTRTEESDGFSLELVRRFFEAAVLPLWTIPLALAIILRIITSRYTHPLIFPIYFLSIPAIFYIIALAAGISVETLRETGWVFEAKSANNKWYEFWTLYDLRKTDVTALLETLPNQLALVFFGLLHVPINVPSLAISIGEDNVDTNRELVAHGVSNLASGLIGSVPNYLVNSLLFYQNGGTTRISGFMLSLGSLGVLLAGPSVIGYLPICVVAALIFILGFDLVKEALWDTYGRVSTFEYGTIWIIVAVMTIWDFTIGLAVGLILACVSFVILSSRRRAIRSILNGDVVQSCVRRHPTQSSFLRDAGRQIRIIKLQGFLFFGTISNVEIAVRKLLDAANWSKDPIRYLVVDFSSASGVDFSAAEAFVRMQRLLDERGVVLVLCGCPIDSEVGIALRSVGLWSDTVDGKVVVLENLNDALEASPPLHHCENAFLRSLYSRTFRPPIAPAASGSGIPITSQIEMPKADLDSEFENFASSPRANHLRLAAKESITKSEVSPAHSNFQQPLPILLQSFKPYAPELNEDYFFRLIPYFTRVAVPRGTSLWSVGEEPDAFYVIESGMLRAVYILSDGSHSISESMVAGTVAGELSFLSRTKRNTNVVAERDSVLWKMDAAAHERMGKELGWMTARKFEETVLKIAVAETEVLMGHLLSSIW</sequence>
<dbReference type="OrthoDB" id="409725at2759"/>
<dbReference type="InterPro" id="IPR014710">
    <property type="entry name" value="RmlC-like_jellyroll"/>
</dbReference>
<comment type="caution">
    <text evidence="9">The sequence shown here is derived from an EMBL/GenBank/DDBJ whole genome shotgun (WGS) entry which is preliminary data.</text>
</comment>
<feature type="transmembrane region" description="Helical" evidence="6">
    <location>
        <begin position="594"/>
        <end position="614"/>
    </location>
</feature>
<dbReference type="Pfam" id="PF00916">
    <property type="entry name" value="Sulfate_transp"/>
    <property type="match status" value="1"/>
</dbReference>
<dbReference type="InterPro" id="IPR011547">
    <property type="entry name" value="SLC26A/SulP_dom"/>
</dbReference>
<dbReference type="InterPro" id="IPR002645">
    <property type="entry name" value="STAS_dom"/>
</dbReference>
<dbReference type="SMART" id="SM00100">
    <property type="entry name" value="cNMP"/>
    <property type="match status" value="1"/>
</dbReference>
<dbReference type="PROSITE" id="PS50042">
    <property type="entry name" value="CNMP_BINDING_3"/>
    <property type="match status" value="1"/>
</dbReference>
<feature type="compositionally biased region" description="Pro residues" evidence="5">
    <location>
        <begin position="145"/>
        <end position="163"/>
    </location>
</feature>
<evidence type="ECO:0000259" key="8">
    <source>
        <dbReference type="PROSITE" id="PS50801"/>
    </source>
</evidence>
<feature type="domain" description="STAS" evidence="8">
    <location>
        <begin position="851"/>
        <end position="963"/>
    </location>
</feature>
<dbReference type="GO" id="GO:0016020">
    <property type="term" value="C:membrane"/>
    <property type="evidence" value="ECO:0007669"/>
    <property type="project" value="UniProtKB-SubCell"/>
</dbReference>
<keyword evidence="3 6" id="KW-1133">Transmembrane helix</keyword>
<evidence type="ECO:0000256" key="6">
    <source>
        <dbReference type="SAM" id="Phobius"/>
    </source>
</evidence>
<dbReference type="Pfam" id="PF01740">
    <property type="entry name" value="STAS"/>
    <property type="match status" value="1"/>
</dbReference>
<keyword evidence="4 6" id="KW-0472">Membrane</keyword>
<dbReference type="STRING" id="741276.A0A2S5B3V5"/>
<evidence type="ECO:0000256" key="2">
    <source>
        <dbReference type="ARBA" id="ARBA00022692"/>
    </source>
</evidence>
<dbReference type="SUPFAM" id="SSF52091">
    <property type="entry name" value="SpoIIaa-like"/>
    <property type="match status" value="1"/>
</dbReference>
<feature type="transmembrane region" description="Helical" evidence="6">
    <location>
        <begin position="785"/>
        <end position="814"/>
    </location>
</feature>
<dbReference type="PROSITE" id="PS50801">
    <property type="entry name" value="STAS"/>
    <property type="match status" value="1"/>
</dbReference>
<dbReference type="SUPFAM" id="SSF51206">
    <property type="entry name" value="cAMP-binding domain-like"/>
    <property type="match status" value="1"/>
</dbReference>
<dbReference type="Gene3D" id="3.30.750.24">
    <property type="entry name" value="STAS domain"/>
    <property type="match status" value="1"/>
</dbReference>
<feature type="compositionally biased region" description="Acidic residues" evidence="5">
    <location>
        <begin position="298"/>
        <end position="312"/>
    </location>
</feature>
<organism evidence="9 10">
    <name type="scientific">Rhodotorula taiwanensis</name>
    <dbReference type="NCBI Taxonomy" id="741276"/>
    <lineage>
        <taxon>Eukaryota</taxon>
        <taxon>Fungi</taxon>
        <taxon>Dikarya</taxon>
        <taxon>Basidiomycota</taxon>
        <taxon>Pucciniomycotina</taxon>
        <taxon>Microbotryomycetes</taxon>
        <taxon>Sporidiobolales</taxon>
        <taxon>Sporidiobolaceae</taxon>
        <taxon>Rhodotorula</taxon>
    </lineage>
</organism>
<evidence type="ECO:0000256" key="5">
    <source>
        <dbReference type="SAM" id="MobiDB-lite"/>
    </source>
</evidence>
<feature type="transmembrane region" description="Helical" evidence="6">
    <location>
        <begin position="658"/>
        <end position="678"/>
    </location>
</feature>
<gene>
    <name evidence="9" type="ORF">BMF94_5781</name>
</gene>
<feature type="region of interest" description="Disordered" evidence="5">
    <location>
        <begin position="1"/>
        <end position="51"/>
    </location>
</feature>
<dbReference type="InterPro" id="IPR000595">
    <property type="entry name" value="cNMP-bd_dom"/>
</dbReference>
<dbReference type="CDD" id="cd00038">
    <property type="entry name" value="CAP_ED"/>
    <property type="match status" value="1"/>
</dbReference>
<dbReference type="InterPro" id="IPR052706">
    <property type="entry name" value="Membrane-Transporter-like"/>
</dbReference>
<feature type="compositionally biased region" description="Polar residues" evidence="5">
    <location>
        <begin position="248"/>
        <end position="257"/>
    </location>
</feature>
<feature type="compositionally biased region" description="Low complexity" evidence="5">
    <location>
        <begin position="40"/>
        <end position="51"/>
    </location>
</feature>
<dbReference type="InterPro" id="IPR018490">
    <property type="entry name" value="cNMP-bd_dom_sf"/>
</dbReference>
<name>A0A2S5B3V5_9BASI</name>
<evidence type="ECO:0000256" key="3">
    <source>
        <dbReference type="ARBA" id="ARBA00022989"/>
    </source>
</evidence>
<protein>
    <recommendedName>
        <fullName evidence="11">STAS domain-containing protein</fullName>
    </recommendedName>
</protein>